<dbReference type="Proteomes" id="UP000762676">
    <property type="component" value="Unassembled WGS sequence"/>
</dbReference>
<evidence type="ECO:0000256" key="6">
    <source>
        <dbReference type="ARBA" id="ARBA00023277"/>
    </source>
</evidence>
<keyword evidence="7" id="KW-0326">Glycosidase</keyword>
<dbReference type="InterPro" id="IPR008928">
    <property type="entry name" value="6-hairpin_glycosidase_sf"/>
</dbReference>
<dbReference type="InterPro" id="IPR008965">
    <property type="entry name" value="CBM2/CBM3_carb-bd_dom_sf"/>
</dbReference>
<feature type="signal peptide" evidence="10">
    <location>
        <begin position="1"/>
        <end position="22"/>
    </location>
</feature>
<dbReference type="Pfam" id="PF00553">
    <property type="entry name" value="CBM_2"/>
    <property type="match status" value="1"/>
</dbReference>
<dbReference type="InterPro" id="IPR012341">
    <property type="entry name" value="6hp_glycosidase-like_sf"/>
</dbReference>
<evidence type="ECO:0000256" key="4">
    <source>
        <dbReference type="ARBA" id="ARBA00022801"/>
    </source>
</evidence>
<keyword evidence="6" id="KW-0119">Carbohydrate metabolism</keyword>
<organism evidence="13 14">
    <name type="scientific">Elysia marginata</name>
    <dbReference type="NCBI Taxonomy" id="1093978"/>
    <lineage>
        <taxon>Eukaryota</taxon>
        <taxon>Metazoa</taxon>
        <taxon>Spiralia</taxon>
        <taxon>Lophotrochozoa</taxon>
        <taxon>Mollusca</taxon>
        <taxon>Gastropoda</taxon>
        <taxon>Heterobranchia</taxon>
        <taxon>Euthyneura</taxon>
        <taxon>Panpulmonata</taxon>
        <taxon>Sacoglossa</taxon>
        <taxon>Placobranchoidea</taxon>
        <taxon>Plakobranchidae</taxon>
        <taxon>Elysia</taxon>
    </lineage>
</organism>
<gene>
    <name evidence="13" type="ORF">ElyMa_000330300</name>
</gene>
<feature type="compositionally biased region" description="Polar residues" evidence="9">
    <location>
        <begin position="147"/>
        <end position="167"/>
    </location>
</feature>
<evidence type="ECO:0000256" key="7">
    <source>
        <dbReference type="ARBA" id="ARBA00023295"/>
    </source>
</evidence>
<evidence type="ECO:0000256" key="3">
    <source>
        <dbReference type="ARBA" id="ARBA00012601"/>
    </source>
</evidence>
<dbReference type="Pfam" id="PF00759">
    <property type="entry name" value="Glyco_hydro_9"/>
    <property type="match status" value="1"/>
</dbReference>
<dbReference type="Gene3D" id="1.50.10.10">
    <property type="match status" value="1"/>
</dbReference>
<keyword evidence="5" id="KW-0136">Cellulose degradation</keyword>
<dbReference type="PANTHER" id="PTHR22298">
    <property type="entry name" value="ENDO-1,4-BETA-GLUCANASE"/>
    <property type="match status" value="1"/>
</dbReference>
<sequence length="244" mass="26128">MLFRVIVGACVLLLVSPGQTSTSVDIVNHWNGGFQGEVCIPISKELNGWKAHLLFDQDVHHLEVWVAIPTKVNNREYILENQNYNAVEHVGDKLCFTFLGHGVGDITPTTTVYIEGMDEPGSSSGGSGDPSTSPTMDPNTRPADTTVFDTSPASDMSAGTTAQAGSTSKRDPGTKDYASALAKSILFYDAQRSGKLPPNNPVPWRGDSAVDDCVPGGWYDAGDHVKFGLPMASSTTLLAWSLIR</sequence>
<comment type="catalytic activity">
    <reaction evidence="1">
        <text>Endohydrolysis of (1-&gt;4)-beta-D-glucosidic linkages in cellulose, lichenin and cereal beta-D-glucans.</text>
        <dbReference type="EC" id="3.2.1.4"/>
    </reaction>
</comment>
<evidence type="ECO:0000256" key="2">
    <source>
        <dbReference type="ARBA" id="ARBA00007072"/>
    </source>
</evidence>
<feature type="region of interest" description="Disordered" evidence="9">
    <location>
        <begin position="113"/>
        <end position="175"/>
    </location>
</feature>
<proteinExistence type="inferred from homology"/>
<evidence type="ECO:0000259" key="11">
    <source>
        <dbReference type="Pfam" id="PF00553"/>
    </source>
</evidence>
<dbReference type="EMBL" id="BMAT01000656">
    <property type="protein sequence ID" value="GFR70502.1"/>
    <property type="molecule type" value="Genomic_DNA"/>
</dbReference>
<comment type="similarity">
    <text evidence="2">Belongs to the glycosyl hydrolase 9 (cellulase E) family.</text>
</comment>
<comment type="caution">
    <text evidence="13">The sequence shown here is derived from an EMBL/GenBank/DDBJ whole genome shotgun (WGS) entry which is preliminary data.</text>
</comment>
<accession>A0AAV4FB83</accession>
<evidence type="ECO:0000256" key="8">
    <source>
        <dbReference type="ARBA" id="ARBA00023326"/>
    </source>
</evidence>
<feature type="domain" description="CBM2" evidence="11">
    <location>
        <begin position="25"/>
        <end position="116"/>
    </location>
</feature>
<keyword evidence="10" id="KW-0732">Signal</keyword>
<evidence type="ECO:0000256" key="5">
    <source>
        <dbReference type="ARBA" id="ARBA00023001"/>
    </source>
</evidence>
<evidence type="ECO:0000313" key="14">
    <source>
        <dbReference type="Proteomes" id="UP000762676"/>
    </source>
</evidence>
<dbReference type="AlphaFoldDB" id="A0AAV4FB83"/>
<keyword evidence="4" id="KW-0378">Hydrolase</keyword>
<evidence type="ECO:0000256" key="10">
    <source>
        <dbReference type="SAM" id="SignalP"/>
    </source>
</evidence>
<dbReference type="GO" id="GO:0030245">
    <property type="term" value="P:cellulose catabolic process"/>
    <property type="evidence" value="ECO:0007669"/>
    <property type="project" value="UniProtKB-KW"/>
</dbReference>
<dbReference type="SUPFAM" id="SSF48208">
    <property type="entry name" value="Six-hairpin glycosidases"/>
    <property type="match status" value="1"/>
</dbReference>
<name>A0AAV4FB83_9GAST</name>
<dbReference type="InterPro" id="IPR012291">
    <property type="entry name" value="CBM2_carb-bd_dom_sf"/>
</dbReference>
<dbReference type="GO" id="GO:0030247">
    <property type="term" value="F:polysaccharide binding"/>
    <property type="evidence" value="ECO:0007669"/>
    <property type="project" value="InterPro"/>
</dbReference>
<protein>
    <recommendedName>
        <fullName evidence="3">cellulase</fullName>
        <ecNumber evidence="3">3.2.1.4</ecNumber>
    </recommendedName>
</protein>
<feature type="chain" id="PRO_5043562442" description="cellulase" evidence="10">
    <location>
        <begin position="23"/>
        <end position="244"/>
    </location>
</feature>
<dbReference type="GO" id="GO:0008810">
    <property type="term" value="F:cellulase activity"/>
    <property type="evidence" value="ECO:0007669"/>
    <property type="project" value="UniProtKB-EC"/>
</dbReference>
<dbReference type="EC" id="3.2.1.4" evidence="3"/>
<evidence type="ECO:0000256" key="9">
    <source>
        <dbReference type="SAM" id="MobiDB-lite"/>
    </source>
</evidence>
<dbReference type="InterPro" id="IPR001701">
    <property type="entry name" value="Glyco_hydro_9"/>
</dbReference>
<keyword evidence="8" id="KW-0624">Polysaccharide degradation</keyword>
<reference evidence="13 14" key="1">
    <citation type="journal article" date="2021" name="Elife">
        <title>Chloroplast acquisition without the gene transfer in kleptoplastic sea slugs, Plakobranchus ocellatus.</title>
        <authorList>
            <person name="Maeda T."/>
            <person name="Takahashi S."/>
            <person name="Yoshida T."/>
            <person name="Shimamura S."/>
            <person name="Takaki Y."/>
            <person name="Nagai Y."/>
            <person name="Toyoda A."/>
            <person name="Suzuki Y."/>
            <person name="Arimoto A."/>
            <person name="Ishii H."/>
            <person name="Satoh N."/>
            <person name="Nishiyama T."/>
            <person name="Hasebe M."/>
            <person name="Maruyama T."/>
            <person name="Minagawa J."/>
            <person name="Obokata J."/>
            <person name="Shigenobu S."/>
        </authorList>
    </citation>
    <scope>NUCLEOTIDE SEQUENCE [LARGE SCALE GENOMIC DNA]</scope>
</reference>
<dbReference type="SUPFAM" id="SSF49384">
    <property type="entry name" value="Carbohydrate-binding domain"/>
    <property type="match status" value="1"/>
</dbReference>
<keyword evidence="14" id="KW-1185">Reference proteome</keyword>
<evidence type="ECO:0000256" key="1">
    <source>
        <dbReference type="ARBA" id="ARBA00000966"/>
    </source>
</evidence>
<evidence type="ECO:0000313" key="13">
    <source>
        <dbReference type="EMBL" id="GFR70502.1"/>
    </source>
</evidence>
<dbReference type="InterPro" id="IPR001919">
    <property type="entry name" value="CBD2"/>
</dbReference>
<dbReference type="Gene3D" id="2.60.40.290">
    <property type="match status" value="1"/>
</dbReference>
<feature type="domain" description="Glycoside hydrolase family 9" evidence="12">
    <location>
        <begin position="177"/>
        <end position="243"/>
    </location>
</feature>
<evidence type="ECO:0000259" key="12">
    <source>
        <dbReference type="Pfam" id="PF00759"/>
    </source>
</evidence>